<comment type="subcellular location">
    <subcellularLocation>
        <location evidence="8">Cytoplasm</location>
    </subcellularLocation>
</comment>
<dbReference type="Pfam" id="PF02224">
    <property type="entry name" value="Cytidylate_kin"/>
    <property type="match status" value="1"/>
</dbReference>
<comment type="catalytic activity">
    <reaction evidence="6 8">
        <text>dCMP + ATP = dCDP + ADP</text>
        <dbReference type="Rhea" id="RHEA:25094"/>
        <dbReference type="ChEBI" id="CHEBI:30616"/>
        <dbReference type="ChEBI" id="CHEBI:57566"/>
        <dbReference type="ChEBI" id="CHEBI:58593"/>
        <dbReference type="ChEBI" id="CHEBI:456216"/>
        <dbReference type="EC" id="2.7.4.25"/>
    </reaction>
</comment>
<evidence type="ECO:0000256" key="8">
    <source>
        <dbReference type="HAMAP-Rule" id="MF_00238"/>
    </source>
</evidence>
<accession>A0A8J3HR31</accession>
<dbReference type="EMBL" id="BNGU01000065">
    <property type="protein sequence ID" value="GHM60058.1"/>
    <property type="molecule type" value="Genomic_DNA"/>
</dbReference>
<dbReference type="GO" id="GO:0006220">
    <property type="term" value="P:pyrimidine nucleotide metabolic process"/>
    <property type="evidence" value="ECO:0007669"/>
    <property type="project" value="UniProtKB-UniRule"/>
</dbReference>
<keyword evidence="11" id="KW-1185">Reference proteome</keyword>
<evidence type="ECO:0000256" key="7">
    <source>
        <dbReference type="ARBA" id="ARBA00048478"/>
    </source>
</evidence>
<protein>
    <recommendedName>
        <fullName evidence="8">Cytidylate kinase</fullName>
        <shortName evidence="8">CK</shortName>
        <ecNumber evidence="8">2.7.4.25</ecNumber>
    </recommendedName>
    <alternativeName>
        <fullName evidence="8">Cytidine monophosphate kinase</fullName>
        <shortName evidence="8">CMP kinase</shortName>
    </alternativeName>
</protein>
<dbReference type="SUPFAM" id="SSF52540">
    <property type="entry name" value="P-loop containing nucleoside triphosphate hydrolases"/>
    <property type="match status" value="1"/>
</dbReference>
<comment type="similarity">
    <text evidence="1 8">Belongs to the cytidylate kinase family. Type 1 subfamily.</text>
</comment>
<proteinExistence type="inferred from homology"/>
<dbReference type="GO" id="GO:0036431">
    <property type="term" value="F:dCMP kinase activity"/>
    <property type="evidence" value="ECO:0007669"/>
    <property type="project" value="InterPro"/>
</dbReference>
<evidence type="ECO:0000256" key="4">
    <source>
        <dbReference type="ARBA" id="ARBA00022777"/>
    </source>
</evidence>
<dbReference type="HAMAP" id="MF_00238">
    <property type="entry name" value="Cytidyl_kinase_type1"/>
    <property type="match status" value="1"/>
</dbReference>
<comment type="caution">
    <text evidence="10">The sequence shown here is derived from an EMBL/GenBank/DDBJ whole genome shotgun (WGS) entry which is preliminary data.</text>
</comment>
<evidence type="ECO:0000313" key="11">
    <source>
        <dbReference type="Proteomes" id="UP000637906"/>
    </source>
</evidence>
<dbReference type="Gene3D" id="3.40.50.300">
    <property type="entry name" value="P-loop containing nucleotide triphosphate hydrolases"/>
    <property type="match status" value="1"/>
</dbReference>
<sequence>MKRKNCFIVAIDGPAASGKSTIAKKVAIFFNFQYINTGKLYRILALKLSKQNRYINKEFLEQFPSLTIDDYYSSDNKELYSEEIGKLASILAAKQEIRSILLDIQRELAYSQCSVLDGRDIGSIVCPDADIKFFITAKLSVRARRRFKELISLKKRLTYKQVLLKLIERDIRDTNRSIAPLTQAEDAIYIDSSYIKLEQAFNEITKKILVIK</sequence>
<keyword evidence="8" id="KW-0963">Cytoplasm</keyword>
<comment type="catalytic activity">
    <reaction evidence="7 8">
        <text>CMP + ATP = CDP + ADP</text>
        <dbReference type="Rhea" id="RHEA:11600"/>
        <dbReference type="ChEBI" id="CHEBI:30616"/>
        <dbReference type="ChEBI" id="CHEBI:58069"/>
        <dbReference type="ChEBI" id="CHEBI:60377"/>
        <dbReference type="ChEBI" id="CHEBI:456216"/>
        <dbReference type="EC" id="2.7.4.25"/>
    </reaction>
</comment>
<dbReference type="InterPro" id="IPR003136">
    <property type="entry name" value="Cytidylate_kin"/>
</dbReference>
<dbReference type="EC" id="2.7.4.25" evidence="8"/>
<evidence type="ECO:0000313" key="10">
    <source>
        <dbReference type="EMBL" id="GHM60058.1"/>
    </source>
</evidence>
<evidence type="ECO:0000256" key="5">
    <source>
        <dbReference type="ARBA" id="ARBA00022840"/>
    </source>
</evidence>
<feature type="domain" description="Cytidylate kinase" evidence="9">
    <location>
        <begin position="9"/>
        <end position="208"/>
    </location>
</feature>
<keyword evidence="4 8" id="KW-0418">Kinase</keyword>
<name>A0A8J3HR31_9RICK</name>
<dbReference type="CDD" id="cd02020">
    <property type="entry name" value="CMPK"/>
    <property type="match status" value="1"/>
</dbReference>
<keyword evidence="3 8" id="KW-0547">Nucleotide-binding</keyword>
<dbReference type="GO" id="GO:0005737">
    <property type="term" value="C:cytoplasm"/>
    <property type="evidence" value="ECO:0007669"/>
    <property type="project" value="UniProtKB-SubCell"/>
</dbReference>
<reference evidence="10 11" key="1">
    <citation type="journal article" date="2021" name="Microb. Ecol.">
        <title>Candidatus Mesenet longicola: Novel Endosymbionts of Brontispa longissima that Induce Cytoplasmic Incompatibility.</title>
        <authorList>
            <person name="Takano S."/>
            <person name="Gotoh Y."/>
            <person name="Hayashi T."/>
        </authorList>
    </citation>
    <scope>NUCLEOTIDE SEQUENCE [LARGE SCALE GENOMIC DNA]</scope>
    <source>
        <strain evidence="10">L5</strain>
    </source>
</reference>
<dbReference type="InterPro" id="IPR011994">
    <property type="entry name" value="Cytidylate_kinase_dom"/>
</dbReference>
<evidence type="ECO:0000256" key="1">
    <source>
        <dbReference type="ARBA" id="ARBA00009427"/>
    </source>
</evidence>
<dbReference type="Proteomes" id="UP000637906">
    <property type="component" value="Unassembled WGS sequence"/>
</dbReference>
<keyword evidence="2 8" id="KW-0808">Transferase</keyword>
<dbReference type="NCBIfam" id="TIGR00017">
    <property type="entry name" value="cmk"/>
    <property type="match status" value="1"/>
</dbReference>
<gene>
    <name evidence="8 10" type="primary">cmk</name>
    <name evidence="10" type="ORF">sL5_10510</name>
</gene>
<evidence type="ECO:0000259" key="9">
    <source>
        <dbReference type="Pfam" id="PF02224"/>
    </source>
</evidence>
<keyword evidence="5 8" id="KW-0067">ATP-binding</keyword>
<feature type="binding site" evidence="8">
    <location>
        <begin position="13"/>
        <end position="21"/>
    </location>
    <ligand>
        <name>ATP</name>
        <dbReference type="ChEBI" id="CHEBI:30616"/>
    </ligand>
</feature>
<dbReference type="GO" id="GO:0005524">
    <property type="term" value="F:ATP binding"/>
    <property type="evidence" value="ECO:0007669"/>
    <property type="project" value="UniProtKB-UniRule"/>
</dbReference>
<organism evidence="10 11">
    <name type="scientific">Candidatus Mesenet longicola</name>
    <dbReference type="NCBI Taxonomy" id="1892558"/>
    <lineage>
        <taxon>Bacteria</taxon>
        <taxon>Pseudomonadati</taxon>
        <taxon>Pseudomonadota</taxon>
        <taxon>Alphaproteobacteria</taxon>
        <taxon>Rickettsiales</taxon>
        <taxon>Anaplasmataceae</taxon>
        <taxon>Candidatus Mesenet</taxon>
    </lineage>
</organism>
<evidence type="ECO:0000256" key="3">
    <source>
        <dbReference type="ARBA" id="ARBA00022741"/>
    </source>
</evidence>
<dbReference type="InterPro" id="IPR027417">
    <property type="entry name" value="P-loop_NTPase"/>
</dbReference>
<evidence type="ECO:0000256" key="2">
    <source>
        <dbReference type="ARBA" id="ARBA00022679"/>
    </source>
</evidence>
<dbReference type="AlphaFoldDB" id="A0A8J3HR31"/>
<evidence type="ECO:0000256" key="6">
    <source>
        <dbReference type="ARBA" id="ARBA00047615"/>
    </source>
</evidence>